<evidence type="ECO:0000313" key="3">
    <source>
        <dbReference type="Proteomes" id="UP000008458"/>
    </source>
</evidence>
<feature type="transmembrane region" description="Helical" evidence="1">
    <location>
        <begin position="30"/>
        <end position="49"/>
    </location>
</feature>
<proteinExistence type="predicted"/>
<sequence length="95" mass="10714">MKKSDLFLVSYSFSSIGGPLALVAQFSRGLSPLDVILSSILFLPTVYVTKKIKGDKGLYEYLLNRVKFLRLSSISDSFPLFKLYCGLRCLLYFTT</sequence>
<keyword evidence="1" id="KW-0472">Membrane</keyword>
<dbReference type="EMBL" id="CP002535">
    <property type="protein sequence ID" value="AEE94601.1"/>
    <property type="molecule type" value="Genomic_DNA"/>
</dbReference>
<feature type="transmembrane region" description="Helical" evidence="1">
    <location>
        <begin position="7"/>
        <end position="24"/>
    </location>
</feature>
<organism evidence="2 3">
    <name type="scientific">Acidianus hospitalis (strain W1)</name>
    <dbReference type="NCBI Taxonomy" id="933801"/>
    <lineage>
        <taxon>Archaea</taxon>
        <taxon>Thermoproteota</taxon>
        <taxon>Thermoprotei</taxon>
        <taxon>Sulfolobales</taxon>
        <taxon>Sulfolobaceae</taxon>
        <taxon>Acidianus</taxon>
    </lineage>
</organism>
<dbReference type="AlphaFoldDB" id="F4B6I1"/>
<keyword evidence="3" id="KW-1185">Reference proteome</keyword>
<dbReference type="eggNOG" id="arCOG06006">
    <property type="taxonomic scope" value="Archaea"/>
</dbReference>
<protein>
    <submittedName>
        <fullName evidence="2">Uncharacterized protein</fullName>
    </submittedName>
</protein>
<evidence type="ECO:0000313" key="2">
    <source>
        <dbReference type="EMBL" id="AEE94601.1"/>
    </source>
</evidence>
<keyword evidence="1" id="KW-1133">Transmembrane helix</keyword>
<reference evidence="2 3" key="1">
    <citation type="journal article" date="2011" name="Extremophiles">
        <title>Genomic analysis of Acidianus hospitalis W1 a host for studying crenarchaeal virus and plasmid life cycles.</title>
        <authorList>
            <person name="You X.Y."/>
            <person name="Liu C."/>
            <person name="Wang S.Y."/>
            <person name="Jiang C.Y."/>
            <person name="Shah S.A."/>
            <person name="Prangishvili D."/>
            <person name="She Q."/>
            <person name="Liu S.J."/>
            <person name="Garrett R.A."/>
        </authorList>
    </citation>
    <scope>NUCLEOTIDE SEQUENCE [LARGE SCALE GENOMIC DNA]</scope>
    <source>
        <strain evidence="2 3">W1</strain>
    </source>
</reference>
<dbReference type="KEGG" id="aho:Ahos_1724"/>
<name>F4B6I1_ACIHW</name>
<gene>
    <name evidence="2" type="ordered locus">Ahos_1724</name>
</gene>
<accession>F4B6I1</accession>
<dbReference type="Proteomes" id="UP000008458">
    <property type="component" value="Chromosome"/>
</dbReference>
<dbReference type="HOGENOM" id="CLU_2366036_0_0_2"/>
<reference key="2">
    <citation type="journal article" date="2011" name="Extremophiles">
        <title>Genomic analyses of Acidianus hospitalis W1 a host for studying crenarchaeal virus and plasmid life cycles.</title>
        <authorList>
            <person name="You X.Y."/>
            <person name="Liu C."/>
            <person name="Wang S.Y."/>
            <person name="Jiang C.Y."/>
            <person name="Shah S.A."/>
            <person name="Prangishvili D."/>
            <person name="Liu S.J."/>
            <person name="Garrett R.A."/>
        </authorList>
    </citation>
    <scope>NUCLEOTIDE SEQUENCE</scope>
    <source>
        <strain>W1</strain>
    </source>
</reference>
<keyword evidence="1" id="KW-0812">Transmembrane</keyword>
<evidence type="ECO:0000256" key="1">
    <source>
        <dbReference type="SAM" id="Phobius"/>
    </source>
</evidence>